<dbReference type="PANTHER" id="PTHR30204:SF92">
    <property type="entry name" value="HTH-TYPE TRANSCRIPTIONAL REGULATOR ZNTR"/>
    <property type="match status" value="1"/>
</dbReference>
<evidence type="ECO:0000313" key="4">
    <source>
        <dbReference type="EMBL" id="SEK04156.1"/>
    </source>
</evidence>
<dbReference type="SUPFAM" id="SSF46955">
    <property type="entry name" value="Putative DNA-binding domain"/>
    <property type="match status" value="1"/>
</dbReference>
<accession>A0A1A5XC13</accession>
<dbReference type="CDD" id="cd04784">
    <property type="entry name" value="HTH_CadR-PbrR"/>
    <property type="match status" value="1"/>
</dbReference>
<dbReference type="PANTHER" id="PTHR30204">
    <property type="entry name" value="REDOX-CYCLING DRUG-SENSING TRANSCRIPTIONAL ACTIVATOR SOXR"/>
    <property type="match status" value="1"/>
</dbReference>
<dbReference type="EMBL" id="QJJV01000004">
    <property type="protein sequence ID" value="PXX18873.1"/>
    <property type="molecule type" value="Genomic_DNA"/>
</dbReference>
<dbReference type="GO" id="GO:0003700">
    <property type="term" value="F:DNA-binding transcription factor activity"/>
    <property type="evidence" value="ECO:0007669"/>
    <property type="project" value="InterPro"/>
</dbReference>
<reference evidence="4 5" key="1">
    <citation type="submission" date="2016-10" db="EMBL/GenBank/DDBJ databases">
        <authorList>
            <person name="Varghese N."/>
            <person name="Submissions S."/>
        </authorList>
    </citation>
    <scope>NUCLEOTIDE SEQUENCE [LARGE SCALE GENOMIC DNA]</scope>
    <source>
        <strain evidence="4 5">LMG 22274</strain>
    </source>
</reference>
<comment type="caution">
    <text evidence="4">The sequence shown here is derived from an EMBL/GenBank/DDBJ whole genome shotgun (WGS) entry which is preliminary data.</text>
</comment>
<name>A0A1A5XC13_9BURK</name>
<keyword evidence="6" id="KW-1185">Reference proteome</keyword>
<dbReference type="RefSeq" id="WP_065060707.1">
    <property type="nucleotide sequence ID" value="NZ_CADFGN010000012.1"/>
</dbReference>
<evidence type="ECO:0000259" key="2">
    <source>
        <dbReference type="PROSITE" id="PS50937"/>
    </source>
</evidence>
<feature type="domain" description="HTH merR-type" evidence="2">
    <location>
        <begin position="1"/>
        <end position="69"/>
    </location>
</feature>
<dbReference type="Proteomes" id="UP000247515">
    <property type="component" value="Unassembled WGS sequence"/>
</dbReference>
<dbReference type="Pfam" id="PF13411">
    <property type="entry name" value="MerR_1"/>
    <property type="match status" value="1"/>
</dbReference>
<dbReference type="GO" id="GO:0046872">
    <property type="term" value="F:metal ion binding"/>
    <property type="evidence" value="ECO:0007669"/>
    <property type="project" value="InterPro"/>
</dbReference>
<dbReference type="InterPro" id="IPR011791">
    <property type="entry name" value="CadR-PbrR"/>
</dbReference>
<protein>
    <submittedName>
        <fullName evidence="3">MerR family transcriptional regulator</fullName>
    </submittedName>
    <submittedName>
        <fullName evidence="4">Transcriptional regulator, MerR family</fullName>
    </submittedName>
</protein>
<organism evidence="4 5">
    <name type="scientific">Paraburkholderia tropica</name>
    <dbReference type="NCBI Taxonomy" id="92647"/>
    <lineage>
        <taxon>Bacteria</taxon>
        <taxon>Pseudomonadati</taxon>
        <taxon>Pseudomonadota</taxon>
        <taxon>Betaproteobacteria</taxon>
        <taxon>Burkholderiales</taxon>
        <taxon>Burkholderiaceae</taxon>
        <taxon>Paraburkholderia</taxon>
    </lineage>
</organism>
<dbReference type="GO" id="GO:0003677">
    <property type="term" value="F:DNA binding"/>
    <property type="evidence" value="ECO:0007669"/>
    <property type="project" value="UniProtKB-KW"/>
</dbReference>
<dbReference type="Proteomes" id="UP000183529">
    <property type="component" value="Unassembled WGS sequence"/>
</dbReference>
<proteinExistence type="predicted"/>
<evidence type="ECO:0000313" key="3">
    <source>
        <dbReference type="EMBL" id="PXX18873.1"/>
    </source>
</evidence>
<keyword evidence="1" id="KW-0238">DNA-binding</keyword>
<dbReference type="GO" id="GO:0045893">
    <property type="term" value="P:positive regulation of DNA-templated transcription"/>
    <property type="evidence" value="ECO:0007669"/>
    <property type="project" value="InterPro"/>
</dbReference>
<dbReference type="OrthoDB" id="9808480at2"/>
<dbReference type="SMART" id="SM00422">
    <property type="entry name" value="HTH_MERR"/>
    <property type="match status" value="1"/>
</dbReference>
<dbReference type="InterPro" id="IPR047057">
    <property type="entry name" value="MerR_fam"/>
</dbReference>
<evidence type="ECO:0000256" key="1">
    <source>
        <dbReference type="ARBA" id="ARBA00023125"/>
    </source>
</evidence>
<dbReference type="InterPro" id="IPR000551">
    <property type="entry name" value="MerR-type_HTH_dom"/>
</dbReference>
<gene>
    <name evidence="3" type="ORF">C7400_104383</name>
    <name evidence="4" type="ORF">SAMN05216550_11418</name>
</gene>
<evidence type="ECO:0000313" key="6">
    <source>
        <dbReference type="Proteomes" id="UP000247515"/>
    </source>
</evidence>
<evidence type="ECO:0000313" key="5">
    <source>
        <dbReference type="Proteomes" id="UP000183529"/>
    </source>
</evidence>
<dbReference type="NCBIfam" id="TIGR02047">
    <property type="entry name" value="CadR-PbrR"/>
    <property type="match status" value="1"/>
</dbReference>
<dbReference type="InterPro" id="IPR009061">
    <property type="entry name" value="DNA-bd_dom_put_sf"/>
</dbReference>
<dbReference type="PROSITE" id="PS50937">
    <property type="entry name" value="HTH_MERR_2"/>
    <property type="match status" value="1"/>
</dbReference>
<dbReference type="AlphaFoldDB" id="A0A1A5XC13"/>
<reference evidence="3 6" key="2">
    <citation type="submission" date="2018-05" db="EMBL/GenBank/DDBJ databases">
        <title>Genomic Encyclopedia of Type Strains, Phase IV (KMG-V): Genome sequencing to study the core and pangenomes of soil and plant-associated prokaryotes.</title>
        <authorList>
            <person name="Whitman W."/>
        </authorList>
    </citation>
    <scope>NUCLEOTIDE SEQUENCE [LARGE SCALE GENOMIC DNA]</scope>
    <source>
        <strain evidence="3 6">SIr-6563</strain>
    </source>
</reference>
<sequence length="160" mass="18189">MRIGELARHAHCDVETVRFYEREGLLDEPARETNGYRSYTAAHAAQLNFIRHCRSLGIGLADIRTLRRFQADPSQPCDEVNELIDSQIARIHQQIESMRTLEQQLRTLRDSCHAHHSSSAECGIMKNLEQPIDDENCSCHADAPLDAQAPHSQRANQSHH</sequence>
<dbReference type="Gene3D" id="1.10.1660.10">
    <property type="match status" value="1"/>
</dbReference>
<dbReference type="GeneID" id="61303918"/>
<dbReference type="PRINTS" id="PR00040">
    <property type="entry name" value="HTHMERR"/>
</dbReference>
<dbReference type="EMBL" id="FNZM01000014">
    <property type="protein sequence ID" value="SEK04156.1"/>
    <property type="molecule type" value="Genomic_DNA"/>
</dbReference>